<dbReference type="VEuPathDB" id="AmoebaDB:EIN_525210"/>
<keyword evidence="3 4" id="KW-0175">Coiled coil</keyword>
<evidence type="ECO:0000313" key="7">
    <source>
        <dbReference type="Proteomes" id="UP000014680"/>
    </source>
</evidence>
<sequence length="325" mass="37855">MSDGELCNELKKQQDEVKRLKLLILKQEDSQTEIVSSYEEQIEKLKSDISLIPKQTEQIKTLTLQVAQLQETISKQTTDIQNKQRIIQTLSGIGRKMKEEQDTIFKEKMDVLNEELVASQKATVDAQNVNKALNKQIDEFKKTVLELEELKTTNAQRNETITKLYEENETLKKAVEHFTQDMQSRIMNESFYVDKRIVNKLLISYITKPHQRTEIVELMSKIMDFTQEEKQVLGVAKETESKGIFSYFFGKTDEYEQAPKYDIKDKTFGDLWVEFLLRESGSLDSGTSHQVEQSQQQDLKDIKEMKEVKEITEEQEPKDSQPIPQ</sequence>
<dbReference type="GO" id="GO:0031267">
    <property type="term" value="F:small GTPase binding"/>
    <property type="evidence" value="ECO:0007669"/>
    <property type="project" value="TreeGrafter"/>
</dbReference>
<feature type="domain" description="GRIP" evidence="5">
    <location>
        <begin position="188"/>
        <end position="236"/>
    </location>
</feature>
<dbReference type="OMA" id="KSFADMW"/>
<dbReference type="GO" id="GO:0006888">
    <property type="term" value="P:endoplasmic reticulum to Golgi vesicle-mediated transport"/>
    <property type="evidence" value="ECO:0007669"/>
    <property type="project" value="TreeGrafter"/>
</dbReference>
<dbReference type="GeneID" id="14888576"/>
<dbReference type="AlphaFoldDB" id="A0A0A1U8W5"/>
<feature type="coiled-coil region" evidence="4">
    <location>
        <begin position="130"/>
        <end position="181"/>
    </location>
</feature>
<evidence type="ECO:0000256" key="3">
    <source>
        <dbReference type="ARBA" id="ARBA00023054"/>
    </source>
</evidence>
<dbReference type="PANTHER" id="PTHR18921">
    <property type="entry name" value="MYOSIN HEAVY CHAIN - RELATED"/>
    <property type="match status" value="1"/>
</dbReference>
<dbReference type="OrthoDB" id="20546at2759"/>
<dbReference type="PROSITE" id="PS50913">
    <property type="entry name" value="GRIP"/>
    <property type="match status" value="1"/>
</dbReference>
<dbReference type="GO" id="GO:0007030">
    <property type="term" value="P:Golgi organization"/>
    <property type="evidence" value="ECO:0007669"/>
    <property type="project" value="TreeGrafter"/>
</dbReference>
<keyword evidence="2" id="KW-0333">Golgi apparatus</keyword>
<proteinExistence type="predicted"/>
<feature type="coiled-coil region" evidence="4">
    <location>
        <begin position="10"/>
        <end position="79"/>
    </location>
</feature>
<dbReference type="InterPro" id="IPR000237">
    <property type="entry name" value="GRIP_dom"/>
</dbReference>
<name>A0A0A1U8W5_ENTIV</name>
<organism evidence="6 7">
    <name type="scientific">Entamoeba invadens IP1</name>
    <dbReference type="NCBI Taxonomy" id="370355"/>
    <lineage>
        <taxon>Eukaryota</taxon>
        <taxon>Amoebozoa</taxon>
        <taxon>Evosea</taxon>
        <taxon>Archamoebae</taxon>
        <taxon>Mastigamoebida</taxon>
        <taxon>Entamoebidae</taxon>
        <taxon>Entamoeba</taxon>
    </lineage>
</organism>
<evidence type="ECO:0000259" key="5">
    <source>
        <dbReference type="PROSITE" id="PS50913"/>
    </source>
</evidence>
<gene>
    <name evidence="6" type="ORF">EIN_525210</name>
</gene>
<evidence type="ECO:0000256" key="2">
    <source>
        <dbReference type="ARBA" id="ARBA00023034"/>
    </source>
</evidence>
<protein>
    <recommendedName>
        <fullName evidence="5">GRIP domain-containing protein</fullName>
    </recommendedName>
</protein>
<evidence type="ECO:0000256" key="4">
    <source>
        <dbReference type="SAM" id="Coils"/>
    </source>
</evidence>
<reference evidence="6 7" key="1">
    <citation type="submission" date="2012-10" db="EMBL/GenBank/DDBJ databases">
        <authorList>
            <person name="Zafar N."/>
            <person name="Inman J."/>
            <person name="Hall N."/>
            <person name="Lorenzi H."/>
            <person name="Caler E."/>
        </authorList>
    </citation>
    <scope>NUCLEOTIDE SEQUENCE [LARGE SCALE GENOMIC DNA]</scope>
    <source>
        <strain evidence="6 7">IP1</strain>
    </source>
</reference>
<keyword evidence="7" id="KW-1185">Reference proteome</keyword>
<comment type="subcellular location">
    <subcellularLocation>
        <location evidence="1">Golgi apparatus</location>
    </subcellularLocation>
</comment>
<dbReference type="GO" id="GO:0005794">
    <property type="term" value="C:Golgi apparatus"/>
    <property type="evidence" value="ECO:0007669"/>
    <property type="project" value="UniProtKB-SubCell"/>
</dbReference>
<dbReference type="EMBL" id="KB206604">
    <property type="protein sequence ID" value="ELP89566.1"/>
    <property type="molecule type" value="Genomic_DNA"/>
</dbReference>
<dbReference type="Proteomes" id="UP000014680">
    <property type="component" value="Unassembled WGS sequence"/>
</dbReference>
<dbReference type="PANTHER" id="PTHR18921:SF2">
    <property type="entry name" value="THYROID RECEPTOR-INTERACTING PROTEIN 11"/>
    <property type="match status" value="1"/>
</dbReference>
<accession>A0A0A1U8W5</accession>
<dbReference type="KEGG" id="eiv:EIN_525210"/>
<dbReference type="RefSeq" id="XP_004256337.1">
    <property type="nucleotide sequence ID" value="XM_004256289.1"/>
</dbReference>
<evidence type="ECO:0000313" key="6">
    <source>
        <dbReference type="EMBL" id="ELP89566.1"/>
    </source>
</evidence>
<evidence type="ECO:0000256" key="1">
    <source>
        <dbReference type="ARBA" id="ARBA00004555"/>
    </source>
</evidence>